<protein>
    <submittedName>
        <fullName evidence="2">Uncharacterized protein</fullName>
    </submittedName>
</protein>
<name>A0A4Z1FP56_9HELO</name>
<comment type="caution">
    <text evidence="2">The sequence shown here is derived from an EMBL/GenBank/DDBJ whole genome shotgun (WGS) entry which is preliminary data.</text>
</comment>
<proteinExistence type="predicted"/>
<gene>
    <name evidence="2" type="ORF">BPAE_0083g00500</name>
</gene>
<feature type="compositionally biased region" description="Basic and acidic residues" evidence="1">
    <location>
        <begin position="31"/>
        <end position="47"/>
    </location>
</feature>
<organism evidence="2 3">
    <name type="scientific">Botrytis paeoniae</name>
    <dbReference type="NCBI Taxonomy" id="278948"/>
    <lineage>
        <taxon>Eukaryota</taxon>
        <taxon>Fungi</taxon>
        <taxon>Dikarya</taxon>
        <taxon>Ascomycota</taxon>
        <taxon>Pezizomycotina</taxon>
        <taxon>Leotiomycetes</taxon>
        <taxon>Helotiales</taxon>
        <taxon>Sclerotiniaceae</taxon>
        <taxon>Botrytis</taxon>
    </lineage>
</organism>
<accession>A0A4Z1FP56</accession>
<dbReference type="EMBL" id="PQXI01000083">
    <property type="protein sequence ID" value="TGO25318.1"/>
    <property type="molecule type" value="Genomic_DNA"/>
</dbReference>
<evidence type="ECO:0000313" key="2">
    <source>
        <dbReference type="EMBL" id="TGO25318.1"/>
    </source>
</evidence>
<evidence type="ECO:0000313" key="3">
    <source>
        <dbReference type="Proteomes" id="UP000297910"/>
    </source>
</evidence>
<reference evidence="2 3" key="1">
    <citation type="submission" date="2017-12" db="EMBL/GenBank/DDBJ databases">
        <title>Comparative genomics of Botrytis spp.</title>
        <authorList>
            <person name="Valero-Jimenez C.A."/>
            <person name="Tapia P."/>
            <person name="Veloso J."/>
            <person name="Silva-Moreno E."/>
            <person name="Staats M."/>
            <person name="Valdes J.H."/>
            <person name="Van Kan J.A.L."/>
        </authorList>
    </citation>
    <scope>NUCLEOTIDE SEQUENCE [LARGE SCALE GENOMIC DNA]</scope>
    <source>
        <strain evidence="2 3">Bp0003</strain>
    </source>
</reference>
<sequence>MCNNALDDDRMNRVWVPEHNEIKAFCQEVASGRDEHTPRFQERKENYEPDEGTDYKGSSGGKQKKQQRKQHGKPNSKQIEQKQMRHTKHIGKIGGRSECRIVRIGHDYFEG</sequence>
<feature type="compositionally biased region" description="Basic residues" evidence="1">
    <location>
        <begin position="62"/>
        <end position="74"/>
    </location>
</feature>
<feature type="region of interest" description="Disordered" evidence="1">
    <location>
        <begin position="29"/>
        <end position="96"/>
    </location>
</feature>
<dbReference type="AlphaFoldDB" id="A0A4Z1FP56"/>
<evidence type="ECO:0000256" key="1">
    <source>
        <dbReference type="SAM" id="MobiDB-lite"/>
    </source>
</evidence>
<keyword evidence="3" id="KW-1185">Reference proteome</keyword>
<dbReference type="Proteomes" id="UP000297910">
    <property type="component" value="Unassembled WGS sequence"/>
</dbReference>